<dbReference type="FunFam" id="3.30.54.20:FF:000002">
    <property type="entry name" value="Threonine--tRNA ligase"/>
    <property type="match status" value="1"/>
</dbReference>
<feature type="binding site" evidence="13">
    <location>
        <position position="336"/>
    </location>
    <ligand>
        <name>Zn(2+)</name>
        <dbReference type="ChEBI" id="CHEBI:29105"/>
        <note>catalytic</note>
    </ligand>
</feature>
<evidence type="ECO:0000256" key="6">
    <source>
        <dbReference type="ARBA" id="ARBA00022741"/>
    </source>
</evidence>
<evidence type="ECO:0000313" key="15">
    <source>
        <dbReference type="Proteomes" id="UP000036780"/>
    </source>
</evidence>
<comment type="caution">
    <text evidence="13">Lacks conserved residue(s) required for the propagation of feature annotation.</text>
</comment>
<comment type="similarity">
    <text evidence="1 13">Belongs to the class-II aminoacyl-tRNA synthetase family.</text>
</comment>
<keyword evidence="6 13" id="KW-0547">Nucleotide-binding</keyword>
<dbReference type="InterPro" id="IPR047246">
    <property type="entry name" value="ThrRS_anticodon"/>
</dbReference>
<keyword evidence="2 13" id="KW-0963">Cytoplasm</keyword>
<dbReference type="InterPro" id="IPR012676">
    <property type="entry name" value="TGS-like"/>
</dbReference>
<organism evidence="14 15">
    <name type="scientific">Virgibacillus pantothenticus</name>
    <dbReference type="NCBI Taxonomy" id="1473"/>
    <lineage>
        <taxon>Bacteria</taxon>
        <taxon>Bacillati</taxon>
        <taxon>Bacillota</taxon>
        <taxon>Bacilli</taxon>
        <taxon>Bacillales</taxon>
        <taxon>Bacillaceae</taxon>
        <taxon>Virgibacillus</taxon>
    </lineage>
</organism>
<dbReference type="Pfam" id="PF02824">
    <property type="entry name" value="TGS"/>
    <property type="match status" value="1"/>
</dbReference>
<comment type="caution">
    <text evidence="14">The sequence shown here is derived from an EMBL/GenBank/DDBJ whole genome shotgun (WGS) entry which is preliminary data.</text>
</comment>
<dbReference type="CDD" id="cd01667">
    <property type="entry name" value="TGS_ThrRS"/>
    <property type="match status" value="1"/>
</dbReference>
<dbReference type="InterPro" id="IPR012675">
    <property type="entry name" value="Beta-grasp_dom_sf"/>
</dbReference>
<dbReference type="SMART" id="SM00863">
    <property type="entry name" value="tRNA_SAD"/>
    <property type="match status" value="1"/>
</dbReference>
<dbReference type="GO" id="GO:0005524">
    <property type="term" value="F:ATP binding"/>
    <property type="evidence" value="ECO:0007669"/>
    <property type="project" value="UniProtKB-UniRule"/>
</dbReference>
<feature type="binding site" evidence="13">
    <location>
        <position position="517"/>
    </location>
    <ligand>
        <name>Zn(2+)</name>
        <dbReference type="ChEBI" id="CHEBI:29105"/>
        <note>catalytic</note>
    </ligand>
</feature>
<evidence type="ECO:0000256" key="13">
    <source>
        <dbReference type="HAMAP-Rule" id="MF_00184"/>
    </source>
</evidence>
<evidence type="ECO:0000256" key="7">
    <source>
        <dbReference type="ARBA" id="ARBA00022833"/>
    </source>
</evidence>
<evidence type="ECO:0000256" key="3">
    <source>
        <dbReference type="ARBA" id="ARBA00022555"/>
    </source>
</evidence>
<dbReference type="AlphaFoldDB" id="A0A0L0QQB2"/>
<dbReference type="Pfam" id="PF07973">
    <property type="entry name" value="tRNA_SAD"/>
    <property type="match status" value="1"/>
</dbReference>
<evidence type="ECO:0000313" key="14">
    <source>
        <dbReference type="EMBL" id="KNE20754.1"/>
    </source>
</evidence>
<keyword evidence="9 13" id="KW-0694">RNA-binding</keyword>
<dbReference type="InterPro" id="IPR045864">
    <property type="entry name" value="aa-tRNA-synth_II/BPL/LPL"/>
</dbReference>
<dbReference type="Pfam" id="PF00587">
    <property type="entry name" value="tRNA-synt_2b"/>
    <property type="match status" value="1"/>
</dbReference>
<dbReference type="FunFam" id="3.30.980.10:FF:000005">
    <property type="entry name" value="Threonyl-tRNA synthetase, mitochondrial"/>
    <property type="match status" value="1"/>
</dbReference>
<comment type="cofactor">
    <cofactor evidence="13">
        <name>Zn(2+)</name>
        <dbReference type="ChEBI" id="CHEBI:29105"/>
    </cofactor>
    <text evidence="13">Binds 1 zinc ion per subunit.</text>
</comment>
<dbReference type="InterPro" id="IPR036621">
    <property type="entry name" value="Anticodon-bd_dom_sf"/>
</dbReference>
<comment type="subunit">
    <text evidence="13">Homodimer.</text>
</comment>
<dbReference type="PANTHER" id="PTHR11451">
    <property type="entry name" value="THREONINE-TRNA LIGASE"/>
    <property type="match status" value="1"/>
</dbReference>
<keyword evidence="3 13" id="KW-0820">tRNA-binding</keyword>
<dbReference type="PRINTS" id="PR01047">
    <property type="entry name" value="TRNASYNTHTHR"/>
</dbReference>
<dbReference type="InterPro" id="IPR002314">
    <property type="entry name" value="aa-tRNA-synt_IIb"/>
</dbReference>
<dbReference type="GO" id="GO:0000049">
    <property type="term" value="F:tRNA binding"/>
    <property type="evidence" value="ECO:0007669"/>
    <property type="project" value="UniProtKB-KW"/>
</dbReference>
<evidence type="ECO:0000256" key="12">
    <source>
        <dbReference type="ARBA" id="ARBA00049515"/>
    </source>
</evidence>
<evidence type="ECO:0000256" key="2">
    <source>
        <dbReference type="ARBA" id="ARBA00022490"/>
    </source>
</evidence>
<dbReference type="SUPFAM" id="SSF55186">
    <property type="entry name" value="ThrRS/AlaRS common domain"/>
    <property type="match status" value="1"/>
</dbReference>
<dbReference type="SUPFAM" id="SSF81271">
    <property type="entry name" value="TGS-like"/>
    <property type="match status" value="1"/>
</dbReference>
<evidence type="ECO:0000256" key="4">
    <source>
        <dbReference type="ARBA" id="ARBA00022598"/>
    </source>
</evidence>
<dbReference type="PANTHER" id="PTHR11451:SF56">
    <property type="entry name" value="THREONINE--TRNA LIGASE 1"/>
    <property type="match status" value="1"/>
</dbReference>
<dbReference type="PROSITE" id="PS51880">
    <property type="entry name" value="TGS"/>
    <property type="match status" value="1"/>
</dbReference>
<dbReference type="GO" id="GO:0004829">
    <property type="term" value="F:threonine-tRNA ligase activity"/>
    <property type="evidence" value="ECO:0007669"/>
    <property type="project" value="UniProtKB-UniRule"/>
</dbReference>
<dbReference type="GO" id="GO:0005737">
    <property type="term" value="C:cytoplasm"/>
    <property type="evidence" value="ECO:0007669"/>
    <property type="project" value="UniProtKB-SubCell"/>
</dbReference>
<dbReference type="Gene3D" id="3.10.20.30">
    <property type="match status" value="1"/>
</dbReference>
<dbReference type="SUPFAM" id="SSF52954">
    <property type="entry name" value="Class II aaRS ABD-related"/>
    <property type="match status" value="1"/>
</dbReference>
<dbReference type="RefSeq" id="WP_050353338.1">
    <property type="nucleotide sequence ID" value="NZ_BOSN01000009.1"/>
</dbReference>
<dbReference type="InterPro" id="IPR012947">
    <property type="entry name" value="tRNA_SAD"/>
</dbReference>
<keyword evidence="10 13" id="KW-0648">Protein biosynthesis</keyword>
<comment type="catalytic activity">
    <reaction evidence="12 13">
        <text>tRNA(Thr) + L-threonine + ATP = L-threonyl-tRNA(Thr) + AMP + diphosphate + H(+)</text>
        <dbReference type="Rhea" id="RHEA:24624"/>
        <dbReference type="Rhea" id="RHEA-COMP:9670"/>
        <dbReference type="Rhea" id="RHEA-COMP:9704"/>
        <dbReference type="ChEBI" id="CHEBI:15378"/>
        <dbReference type="ChEBI" id="CHEBI:30616"/>
        <dbReference type="ChEBI" id="CHEBI:33019"/>
        <dbReference type="ChEBI" id="CHEBI:57926"/>
        <dbReference type="ChEBI" id="CHEBI:78442"/>
        <dbReference type="ChEBI" id="CHEBI:78534"/>
        <dbReference type="ChEBI" id="CHEBI:456215"/>
        <dbReference type="EC" id="6.1.1.3"/>
    </reaction>
</comment>
<comment type="subcellular location">
    <subcellularLocation>
        <location evidence="13">Cytoplasm</location>
    </subcellularLocation>
</comment>
<dbReference type="InterPro" id="IPR018163">
    <property type="entry name" value="Thr/Ala-tRNA-synth_IIc_edit"/>
</dbReference>
<dbReference type="PROSITE" id="PS50862">
    <property type="entry name" value="AA_TRNA_LIGASE_II"/>
    <property type="match status" value="1"/>
</dbReference>
<dbReference type="InterPro" id="IPR006195">
    <property type="entry name" value="aa-tRNA-synth_II"/>
</dbReference>
<dbReference type="EC" id="6.1.1.3" evidence="13"/>
<evidence type="ECO:0000256" key="8">
    <source>
        <dbReference type="ARBA" id="ARBA00022840"/>
    </source>
</evidence>
<evidence type="ECO:0000256" key="10">
    <source>
        <dbReference type="ARBA" id="ARBA00022917"/>
    </source>
</evidence>
<evidence type="ECO:0000256" key="11">
    <source>
        <dbReference type="ARBA" id="ARBA00023146"/>
    </source>
</evidence>
<keyword evidence="15" id="KW-1185">Reference proteome</keyword>
<dbReference type="Proteomes" id="UP000036780">
    <property type="component" value="Unassembled WGS sequence"/>
</dbReference>
<keyword evidence="7 13" id="KW-0862">Zinc</keyword>
<dbReference type="FunFam" id="3.30.930.10:FF:000002">
    <property type="entry name" value="Threonine--tRNA ligase"/>
    <property type="match status" value="1"/>
</dbReference>
<dbReference type="NCBIfam" id="TIGR00418">
    <property type="entry name" value="thrS"/>
    <property type="match status" value="1"/>
</dbReference>
<evidence type="ECO:0000256" key="5">
    <source>
        <dbReference type="ARBA" id="ARBA00022723"/>
    </source>
</evidence>
<keyword evidence="5 13" id="KW-0479">Metal-binding</keyword>
<keyword evidence="11 13" id="KW-0030">Aminoacyl-tRNA synthetase</keyword>
<protein>
    <recommendedName>
        <fullName evidence="13">Threonine--tRNA ligase</fullName>
        <ecNumber evidence="13">6.1.1.3</ecNumber>
    </recommendedName>
    <alternativeName>
        <fullName evidence="13">Threonyl-tRNA synthetase</fullName>
        <shortName evidence="13">ThrRS</shortName>
    </alternativeName>
</protein>
<dbReference type="EMBL" id="LGTO01000007">
    <property type="protein sequence ID" value="KNE20754.1"/>
    <property type="molecule type" value="Genomic_DNA"/>
</dbReference>
<dbReference type="PATRIC" id="fig|1473.5.peg.2923"/>
<dbReference type="InterPro" id="IPR002320">
    <property type="entry name" value="Thr-tRNA-ligase_IIa"/>
</dbReference>
<dbReference type="GO" id="GO:0016740">
    <property type="term" value="F:transferase activity"/>
    <property type="evidence" value="ECO:0007669"/>
    <property type="project" value="UniProtKB-ARBA"/>
</dbReference>
<dbReference type="GO" id="GO:0046872">
    <property type="term" value="F:metal ion binding"/>
    <property type="evidence" value="ECO:0007669"/>
    <property type="project" value="UniProtKB-KW"/>
</dbReference>
<dbReference type="InterPro" id="IPR004095">
    <property type="entry name" value="TGS"/>
</dbReference>
<evidence type="ECO:0000256" key="9">
    <source>
        <dbReference type="ARBA" id="ARBA00022884"/>
    </source>
</evidence>
<reference evidence="15" key="1">
    <citation type="submission" date="2015-07" db="EMBL/GenBank/DDBJ databases">
        <title>Fjat-10053 dsm26.</title>
        <authorList>
            <person name="Liu B."/>
            <person name="Wang J."/>
            <person name="Zhu Y."/>
            <person name="Liu G."/>
            <person name="Chen Q."/>
            <person name="Chen Z."/>
            <person name="Lan J."/>
            <person name="Che J."/>
            <person name="Ge C."/>
            <person name="Shi H."/>
            <person name="Pan Z."/>
            <person name="Liu X."/>
        </authorList>
    </citation>
    <scope>NUCLEOTIDE SEQUENCE [LARGE SCALE GENOMIC DNA]</scope>
    <source>
        <strain evidence="15">DSM 26</strain>
    </source>
</reference>
<dbReference type="Gene3D" id="3.40.50.800">
    <property type="entry name" value="Anticodon-binding domain"/>
    <property type="match status" value="1"/>
</dbReference>
<dbReference type="Gene3D" id="3.30.54.20">
    <property type="match status" value="1"/>
</dbReference>
<dbReference type="SUPFAM" id="SSF55681">
    <property type="entry name" value="Class II aaRS and biotin synthetases"/>
    <property type="match status" value="1"/>
</dbReference>
<keyword evidence="4 13" id="KW-0436">Ligase</keyword>
<dbReference type="GO" id="GO:0140096">
    <property type="term" value="F:catalytic activity, acting on a protein"/>
    <property type="evidence" value="ECO:0007669"/>
    <property type="project" value="UniProtKB-ARBA"/>
</dbReference>
<name>A0A0L0QQB2_VIRPA</name>
<accession>A0A0L0QQB2</accession>
<evidence type="ECO:0000256" key="1">
    <source>
        <dbReference type="ARBA" id="ARBA00008226"/>
    </source>
</evidence>
<keyword evidence="8 13" id="KW-0067">ATP-binding</keyword>
<dbReference type="InterPro" id="IPR004154">
    <property type="entry name" value="Anticodon-bd"/>
</dbReference>
<dbReference type="HAMAP" id="MF_00184">
    <property type="entry name" value="Thr_tRNA_synth"/>
    <property type="match status" value="1"/>
</dbReference>
<dbReference type="OrthoDB" id="9802304at2"/>
<dbReference type="CDD" id="cd00771">
    <property type="entry name" value="ThrRS_core"/>
    <property type="match status" value="1"/>
</dbReference>
<dbReference type="InterPro" id="IPR033728">
    <property type="entry name" value="ThrRS_core"/>
</dbReference>
<dbReference type="Pfam" id="PF03129">
    <property type="entry name" value="HGTP_anticodon"/>
    <property type="match status" value="1"/>
</dbReference>
<dbReference type="GO" id="GO:0006435">
    <property type="term" value="P:threonyl-tRNA aminoacylation"/>
    <property type="evidence" value="ECO:0007669"/>
    <property type="project" value="UniProtKB-UniRule"/>
</dbReference>
<gene>
    <name evidence="13" type="primary">thrS</name>
    <name evidence="14" type="ORF">AFK71_20755</name>
</gene>
<dbReference type="CDD" id="cd00860">
    <property type="entry name" value="ThrRS_anticodon"/>
    <property type="match status" value="1"/>
</dbReference>
<dbReference type="FunFam" id="3.40.50.800:FF:000001">
    <property type="entry name" value="Threonine--tRNA ligase"/>
    <property type="match status" value="1"/>
</dbReference>
<dbReference type="Gene3D" id="3.30.980.10">
    <property type="entry name" value="Threonyl-trna Synthetase, Chain A, domain 2"/>
    <property type="match status" value="1"/>
</dbReference>
<dbReference type="Gene3D" id="3.30.930.10">
    <property type="entry name" value="Bira Bifunctional Protein, Domain 2"/>
    <property type="match status" value="1"/>
</dbReference>
<dbReference type="GeneID" id="66870012"/>
<feature type="binding site" evidence="13">
    <location>
        <position position="387"/>
    </location>
    <ligand>
        <name>Zn(2+)</name>
        <dbReference type="ChEBI" id="CHEBI:29105"/>
        <note>catalytic</note>
    </ligand>
</feature>
<sequence length="649" mass="74818">MAEELTFIFPDGAEKNFPEGTNGEDIAASISSGLKKQALAIKLDGVPYDLRRPLVHGGSIEIITSKDDEGIDIMRHSTAHLMAQAIRRLYKDVNFGVGPVIEEGFYYDMDMEHSITPEDLPKIEKEMKRIIDEALEIERMEVSRDEAKQMFKSDPLKLELIDAIPENEQVTIYKQGEFFDLCRGVHVPSTNKIKAFKLLSISGAYWRGDSNNKQLQRIYGTAFPKQSQVDDYLKLLEERKERDHRKLGKELDIFTVSQKVGQGLPLWLPKGATIRRIIERYIVDLEERLGYDHVYTPVLGSVDLYKTSGHWDHYQEDMFPAMTMDNEELVLRPMNCPHHMMVYKNQLYSYRNLPVRIAELGTMHRYEMSGALAGLQRVRAMTLNDAHIFARPDQLKDEFIRVVELVQKVYEDFGINDYYFRLSYRDPEDKEKYVDNDAMWEKAQAMLKETMEDMQVDYVEAEGEAAFYGPKLDVQVKTALGKDETLSTVQLDFHLPERFDLTYIGEDGQHHRPVVIHRGVVSTMERFVAFLIEEYKGAFPTWLAPVQVKVIPVSPKAHLDYAKQVADKLRLDGVRVAVDERDEKIGYKIREAQTQKIPFALVLGDHEVNDHAVNIRRYGEKETETVSLEAFIAMIKQEIDNKVLHKTSK</sequence>
<proteinExistence type="inferred from homology"/>